<dbReference type="InterPro" id="IPR041616">
    <property type="entry name" value="PheRS_beta_core"/>
</dbReference>
<feature type="domain" description="Phenylalanyl tRNA synthetase beta chain core" evidence="8">
    <location>
        <begin position="283"/>
        <end position="495"/>
    </location>
</feature>
<dbReference type="Proteomes" id="UP001499930">
    <property type="component" value="Unassembled WGS sequence"/>
</dbReference>
<evidence type="ECO:0008006" key="11">
    <source>
        <dbReference type="Google" id="ProtNLM"/>
    </source>
</evidence>
<feature type="region of interest" description="Disordered" evidence="6">
    <location>
        <begin position="268"/>
        <end position="287"/>
    </location>
</feature>
<evidence type="ECO:0000256" key="3">
    <source>
        <dbReference type="ARBA" id="ARBA00022840"/>
    </source>
</evidence>
<proteinExistence type="predicted"/>
<evidence type="ECO:0000256" key="4">
    <source>
        <dbReference type="ARBA" id="ARBA00022917"/>
    </source>
</evidence>
<evidence type="ECO:0000256" key="1">
    <source>
        <dbReference type="ARBA" id="ARBA00022598"/>
    </source>
</evidence>
<feature type="region of interest" description="Disordered" evidence="6">
    <location>
        <begin position="211"/>
        <end position="254"/>
    </location>
</feature>
<dbReference type="InterPro" id="IPR002319">
    <property type="entry name" value="Phenylalanyl-tRNA_Synthase"/>
</dbReference>
<keyword evidence="2" id="KW-0547">Nucleotide-binding</keyword>
<dbReference type="Gene3D" id="3.30.930.10">
    <property type="entry name" value="Bira Bifunctional Protein, Domain 2"/>
    <property type="match status" value="2"/>
</dbReference>
<feature type="compositionally biased region" description="Low complexity" evidence="6">
    <location>
        <begin position="243"/>
        <end position="254"/>
    </location>
</feature>
<dbReference type="SUPFAM" id="SSF55681">
    <property type="entry name" value="Class II aaRS and biotin synthetases"/>
    <property type="match status" value="2"/>
</dbReference>
<feature type="compositionally biased region" description="Gly residues" evidence="6">
    <location>
        <begin position="269"/>
        <end position="278"/>
    </location>
</feature>
<keyword evidence="4" id="KW-0648">Protein biosynthesis</keyword>
<name>A0ABN3Y5Z3_9ACTN</name>
<reference evidence="9 10" key="1">
    <citation type="journal article" date="2019" name="Int. J. Syst. Evol. Microbiol.">
        <title>The Global Catalogue of Microorganisms (GCM) 10K type strain sequencing project: providing services to taxonomists for standard genome sequencing and annotation.</title>
        <authorList>
            <consortium name="The Broad Institute Genomics Platform"/>
            <consortium name="The Broad Institute Genome Sequencing Center for Infectious Disease"/>
            <person name="Wu L."/>
            <person name="Ma J."/>
        </authorList>
    </citation>
    <scope>NUCLEOTIDE SEQUENCE [LARGE SCALE GENOMIC DNA]</scope>
    <source>
        <strain evidence="9 10">JCM 3106</strain>
    </source>
</reference>
<keyword evidence="5" id="KW-0030">Aminoacyl-tRNA synthetase</keyword>
<evidence type="ECO:0000313" key="9">
    <source>
        <dbReference type="EMBL" id="GAA3020438.1"/>
    </source>
</evidence>
<protein>
    <recommendedName>
        <fullName evidence="11">Phenylalanine--tRNA ligase</fullName>
    </recommendedName>
</protein>
<gene>
    <name evidence="9" type="ORF">GCM10017559_51050</name>
</gene>
<accession>A0ABN3Y5Z3</accession>
<sequence>MRDPTDPDGHRRGSGLVLRSCSASLRVRAMLATPPPLRAVCAGRLFRPEAAGTVHGPVFHEVGGVAVDLGLTAVDLRKTLDHFAASVFGGGTAIRLRPRRPVRAGPPAEADVEVEVECPACHGTAPPGDPAAGTYDGTGAGPCGTCGGTGWARWGRCGPVHHRVLAACGIDPHRYGAFAFGLGVERTLMLRHGLRDVRDLVDGDVRPLLRMDGLRADDPPPSGTPRHRPRPRSAPGVRTTPGPRATPVSAAVPAARAVPEMETIPLTRGGLGARGVPGRGARDGLPRSRSLERRIGHALADAGYVETPRLPFVCDAAWDAFDLAPDDPRRAAPVLANPIDPRERSLRTTLLPGLLAALALNLNRGNRDPALFEQGTVFTSLPGTGPPPVPPTGRRPTDDQLAALDAAVPAQPRNLAVALTGESSWARAVDAARTAAHVMGAGLVTRPAAYAPWLTGRCLELLADGIVLGHAGELRAGTVRALGLPAGTSAMELDLTAMERLTDGRCG</sequence>
<evidence type="ECO:0000256" key="2">
    <source>
        <dbReference type="ARBA" id="ARBA00022741"/>
    </source>
</evidence>
<dbReference type="InterPro" id="IPR045864">
    <property type="entry name" value="aa-tRNA-synth_II/BPL/LPL"/>
</dbReference>
<organism evidence="9 10">
    <name type="scientific">Streptosporangium longisporum</name>
    <dbReference type="NCBI Taxonomy" id="46187"/>
    <lineage>
        <taxon>Bacteria</taxon>
        <taxon>Bacillati</taxon>
        <taxon>Actinomycetota</taxon>
        <taxon>Actinomycetes</taxon>
        <taxon>Streptosporangiales</taxon>
        <taxon>Streptosporangiaceae</taxon>
        <taxon>Streptosporangium</taxon>
    </lineage>
</organism>
<evidence type="ECO:0000259" key="7">
    <source>
        <dbReference type="Pfam" id="PF01409"/>
    </source>
</evidence>
<keyword evidence="10" id="KW-1185">Reference proteome</keyword>
<evidence type="ECO:0000313" key="10">
    <source>
        <dbReference type="Proteomes" id="UP001499930"/>
    </source>
</evidence>
<dbReference type="Pfam" id="PF17759">
    <property type="entry name" value="tRNA_synthFbeta"/>
    <property type="match status" value="1"/>
</dbReference>
<keyword evidence="1" id="KW-0436">Ligase</keyword>
<feature type="domain" description="Phenylalanyl-tRNA synthetase" evidence="7">
    <location>
        <begin position="14"/>
        <end position="207"/>
    </location>
</feature>
<evidence type="ECO:0000259" key="8">
    <source>
        <dbReference type="Pfam" id="PF17759"/>
    </source>
</evidence>
<comment type="caution">
    <text evidence="9">The sequence shown here is derived from an EMBL/GenBank/DDBJ whole genome shotgun (WGS) entry which is preliminary data.</text>
</comment>
<evidence type="ECO:0000256" key="6">
    <source>
        <dbReference type="SAM" id="MobiDB-lite"/>
    </source>
</evidence>
<evidence type="ECO:0000256" key="5">
    <source>
        <dbReference type="ARBA" id="ARBA00023146"/>
    </source>
</evidence>
<dbReference type="EMBL" id="BAAAWD010000014">
    <property type="protein sequence ID" value="GAA3020438.1"/>
    <property type="molecule type" value="Genomic_DNA"/>
</dbReference>
<keyword evidence="3" id="KW-0067">ATP-binding</keyword>
<dbReference type="RefSeq" id="WP_344899589.1">
    <property type="nucleotide sequence ID" value="NZ_BAAAWD010000014.1"/>
</dbReference>
<dbReference type="Pfam" id="PF01409">
    <property type="entry name" value="tRNA-synt_2d"/>
    <property type="match status" value="1"/>
</dbReference>